<name>A0ACB7CA31_9ASCO</name>
<protein>
    <submittedName>
        <fullName evidence="1">Uncharacterized protein</fullName>
    </submittedName>
</protein>
<gene>
    <name evidence="1" type="ORF">PORY_002696</name>
</gene>
<sequence>MLLDRVKEIIQESKACRDDMRMRQQAFQESLKYLGSLKEEAHWFCAQEPLNALVQESLQLFGFSGSDALSWLKGRMKRQLSACYLCVRGYQMLKREAAKAYEGNEEFMRGLREFDYERLSEAISEAILGVEGEGGVIKMWMRMMVYECLWETGLLLETDLFEKFKWFFLRIQRDGKFLRIDDEVVPGMIVFLFEEKCQELSVWAEKSLEKLSRKLTLSEFAWVAKMPFTVAMDRYLKSTGGHTPWLSAVPVSTFWKGSSVLFRYIEKESIIIELSSQGWDIVGLTCSRLSSENTPVVLDVLNTFSELLNVLGSTFWEQAMYCSPFNAIDAIFQNDYIRKMIKTFSEINEPSSVLFTQPFTWIKPFISSLQNSNKHHLCSKFLFYLLEYFQNDEYPKESKDYCKIAAYQALSFAFEGLLESDSLDFGTYLILLEENRKVFENYLKIIVEESLFSTQTNDCVKKQACLLVGLVLNMDCRILQQEFCNIKKNQEPDNSIITIKNYGCGKIWDILIQNTQKCDLNLISQIFQSFSLLSYIEIIHTEFERSIHFNKIAMDMILKMTRLLSVIDEVNYNIFKIMLQVPEINYSVILLIFSPVLEISQLSFNIVKHAYNCIDYYEAFRFSLSHNFVSTLIGLINVIDNFIDIQSFTIASQLIKISVIVLDVLCSSENGLLLLDEYKSDENQSVLILLWSRFWILLNMLFSGKIDEILGPMNQVYFTVKPQEGIIASSFHTGDKVYIGNDKLLPLERFLSQPKSSIPKKTQVSSRGGYQNRSRGLYRGLGFCGIMSVFSSMKYCLGDPLDTTWLWKSITLMPLGLCFDFLDGKIARWRKKSSLMGKELDSLADLVSFGVAPSAFAFALGIRTLIDTIILSFFVLCGISRLARFNISVDSLPKDKHGKLKYFEGTPIPTSLSIVAMMAWCVRSGWILENLPLGVIYKNSFFEFHPIVIIFALSGCAMCSKRLKIRKI</sequence>
<dbReference type="EMBL" id="JABTEG010000015">
    <property type="protein sequence ID" value="KAG4303907.1"/>
    <property type="molecule type" value="Genomic_DNA"/>
</dbReference>
<reference evidence="1 2" key="1">
    <citation type="journal article" date="2021" name="Commun. Biol.">
        <title>Genomic insights into the host specific adaptation of the Pneumocystis genus.</title>
        <authorList>
            <person name="Cisse O.H."/>
            <person name="Ma L."/>
            <person name="Dekker J.P."/>
            <person name="Khil P.P."/>
            <person name="Youn J.-H."/>
            <person name="Brenchley J.M."/>
            <person name="Blair R."/>
            <person name="Pahar B."/>
            <person name="Chabe M."/>
            <person name="Van Rompay K.K.A."/>
            <person name="Keesler R."/>
            <person name="Sukura A."/>
            <person name="Hirsch V."/>
            <person name="Kutty G."/>
            <person name="Liu Y."/>
            <person name="Peng L."/>
            <person name="Chen J."/>
            <person name="Song J."/>
            <person name="Weissenbacher-Lang C."/>
            <person name="Xu J."/>
            <person name="Upham N.S."/>
            <person name="Stajich J.E."/>
            <person name="Cuomo C.A."/>
            <person name="Cushion M.T."/>
            <person name="Kovacs J.A."/>
        </authorList>
    </citation>
    <scope>NUCLEOTIDE SEQUENCE [LARGE SCALE GENOMIC DNA]</scope>
    <source>
        <strain evidence="1 2">RABM</strain>
    </source>
</reference>
<evidence type="ECO:0000313" key="2">
    <source>
        <dbReference type="Proteomes" id="UP000768646"/>
    </source>
</evidence>
<dbReference type="Proteomes" id="UP000768646">
    <property type="component" value="Unassembled WGS sequence"/>
</dbReference>
<proteinExistence type="predicted"/>
<accession>A0ACB7CA31</accession>
<comment type="caution">
    <text evidence="1">The sequence shown here is derived from an EMBL/GenBank/DDBJ whole genome shotgun (WGS) entry which is preliminary data.</text>
</comment>
<keyword evidence="2" id="KW-1185">Reference proteome</keyword>
<evidence type="ECO:0000313" key="1">
    <source>
        <dbReference type="EMBL" id="KAG4303907.1"/>
    </source>
</evidence>
<organism evidence="1 2">
    <name type="scientific">Pneumocystis oryctolagi</name>
    <dbReference type="NCBI Taxonomy" id="42067"/>
    <lineage>
        <taxon>Eukaryota</taxon>
        <taxon>Fungi</taxon>
        <taxon>Dikarya</taxon>
        <taxon>Ascomycota</taxon>
        <taxon>Taphrinomycotina</taxon>
        <taxon>Pneumocystomycetes</taxon>
        <taxon>Pneumocystaceae</taxon>
        <taxon>Pneumocystis</taxon>
    </lineage>
</organism>